<accession>A0A914LGW2</accession>
<protein>
    <submittedName>
        <fullName evidence="2">Uncharacterized protein</fullName>
    </submittedName>
</protein>
<evidence type="ECO:0000313" key="2">
    <source>
        <dbReference type="WBParaSite" id="Minc3s00417g11964"/>
    </source>
</evidence>
<dbReference type="AlphaFoldDB" id="A0A914LGW2"/>
<sequence length="104" mass="11815">MRNQMDGVSNCPIVSTFLAVLTNEMKPRWHEEPHDDDNKKYFRSCGQRYGCMLRLFVVTGSLNYIKVSRGRHHGHAGTNDRAIRNALHFITSDNIADGIGVPEE</sequence>
<keyword evidence="1" id="KW-1185">Reference proteome</keyword>
<reference evidence="2" key="1">
    <citation type="submission" date="2022-11" db="UniProtKB">
        <authorList>
            <consortium name="WormBaseParasite"/>
        </authorList>
    </citation>
    <scope>IDENTIFICATION</scope>
</reference>
<dbReference type="WBParaSite" id="Minc3s00417g11964">
    <property type="protein sequence ID" value="Minc3s00417g11964"/>
    <property type="gene ID" value="Minc3s00417g11964"/>
</dbReference>
<evidence type="ECO:0000313" key="1">
    <source>
        <dbReference type="Proteomes" id="UP000887563"/>
    </source>
</evidence>
<proteinExistence type="predicted"/>
<name>A0A914LGW2_MELIC</name>
<organism evidence="1 2">
    <name type="scientific">Meloidogyne incognita</name>
    <name type="common">Southern root-knot nematode worm</name>
    <name type="synonym">Oxyuris incognita</name>
    <dbReference type="NCBI Taxonomy" id="6306"/>
    <lineage>
        <taxon>Eukaryota</taxon>
        <taxon>Metazoa</taxon>
        <taxon>Ecdysozoa</taxon>
        <taxon>Nematoda</taxon>
        <taxon>Chromadorea</taxon>
        <taxon>Rhabditida</taxon>
        <taxon>Tylenchina</taxon>
        <taxon>Tylenchomorpha</taxon>
        <taxon>Tylenchoidea</taxon>
        <taxon>Meloidogynidae</taxon>
        <taxon>Meloidogyninae</taxon>
        <taxon>Meloidogyne</taxon>
        <taxon>Meloidogyne incognita group</taxon>
    </lineage>
</organism>
<dbReference type="Proteomes" id="UP000887563">
    <property type="component" value="Unplaced"/>
</dbReference>